<accession>A0A0M2H0F0</accession>
<feature type="transmembrane region" description="Helical" evidence="1">
    <location>
        <begin position="83"/>
        <end position="101"/>
    </location>
</feature>
<dbReference type="PATRIC" id="fig|69370.6.peg.3968"/>
<gene>
    <name evidence="2" type="ORF">RS82_03903</name>
</gene>
<feature type="transmembrane region" description="Helical" evidence="1">
    <location>
        <begin position="50"/>
        <end position="71"/>
    </location>
</feature>
<keyword evidence="1" id="KW-0472">Membrane</keyword>
<comment type="caution">
    <text evidence="2">The sequence shown here is derived from an EMBL/GenBank/DDBJ whole genome shotgun (WGS) entry which is preliminary data.</text>
</comment>
<reference evidence="2 3" key="1">
    <citation type="submission" date="2015-02" db="EMBL/GenBank/DDBJ databases">
        <title>Draft genome sequences of ten Microbacterium spp. with emphasis on heavy metal contaminated environments.</title>
        <authorList>
            <person name="Corretto E."/>
        </authorList>
    </citation>
    <scope>NUCLEOTIDE SEQUENCE [LARGE SCALE GENOMIC DNA]</scope>
    <source>
        <strain evidence="2 3">DSM 8608</strain>
    </source>
</reference>
<protein>
    <recommendedName>
        <fullName evidence="4">Integral membrane protein</fullName>
    </recommendedName>
</protein>
<evidence type="ECO:0000313" key="2">
    <source>
        <dbReference type="EMBL" id="KJL39702.1"/>
    </source>
</evidence>
<evidence type="ECO:0008006" key="4">
    <source>
        <dbReference type="Google" id="ProtNLM"/>
    </source>
</evidence>
<keyword evidence="1" id="KW-1133">Transmembrane helix</keyword>
<dbReference type="Proteomes" id="UP000034098">
    <property type="component" value="Unassembled WGS sequence"/>
</dbReference>
<keyword evidence="3" id="KW-1185">Reference proteome</keyword>
<organism evidence="2 3">
    <name type="scientific">Microbacterium trichothecenolyticum</name>
    <name type="common">Aureobacterium trichothecenolyticum</name>
    <dbReference type="NCBI Taxonomy" id="69370"/>
    <lineage>
        <taxon>Bacteria</taxon>
        <taxon>Bacillati</taxon>
        <taxon>Actinomycetota</taxon>
        <taxon>Actinomycetes</taxon>
        <taxon>Micrococcales</taxon>
        <taxon>Microbacteriaceae</taxon>
        <taxon>Microbacterium</taxon>
    </lineage>
</organism>
<name>A0A0M2H0F0_MICTR</name>
<evidence type="ECO:0000313" key="3">
    <source>
        <dbReference type="Proteomes" id="UP000034098"/>
    </source>
</evidence>
<dbReference type="EMBL" id="JYJA01000041">
    <property type="protein sequence ID" value="KJL39702.1"/>
    <property type="molecule type" value="Genomic_DNA"/>
</dbReference>
<dbReference type="AlphaFoldDB" id="A0A0M2H0F0"/>
<dbReference type="RefSeq" id="WP_342666945.1">
    <property type="nucleotide sequence ID" value="NZ_JYJA01000041.1"/>
</dbReference>
<evidence type="ECO:0000256" key="1">
    <source>
        <dbReference type="SAM" id="Phobius"/>
    </source>
</evidence>
<keyword evidence="1" id="KW-0812">Transmembrane</keyword>
<sequence length="127" mass="13152">MIPETVAVAVACLLLSSLAALQICVAAGAPWGRFVWGGAHRVLPRRLRIASAASVLLYGGIAAVLLSRAGILPGGHSIAVRTLTWVLFAYFAVGIVMNALSRSRAERLTMTPVCAVLAASTLVVALS</sequence>
<proteinExistence type="predicted"/>